<dbReference type="Proteomes" id="UP000189229">
    <property type="component" value="Unassembled WGS sequence"/>
</dbReference>
<protein>
    <submittedName>
        <fullName evidence="1">Uncharacterized protein</fullName>
    </submittedName>
</protein>
<accession>A0A1V3X4L3</accession>
<proteinExistence type="predicted"/>
<gene>
    <name evidence="1" type="ORF">BZL30_5062</name>
</gene>
<name>A0A1V3X4L3_MYCKA</name>
<dbReference type="AlphaFoldDB" id="A0A1V3X4L3"/>
<reference evidence="1 2" key="1">
    <citation type="submission" date="2017-02" db="EMBL/GenBank/DDBJ databases">
        <title>Complete genome sequences of Mycobacterium kansasii strains isolated from rhesus macaques.</title>
        <authorList>
            <person name="Panda A."/>
            <person name="Nagaraj S."/>
            <person name="Zhao X."/>
            <person name="Tettelin H."/>
            <person name="Detolla L.J."/>
        </authorList>
    </citation>
    <scope>NUCLEOTIDE SEQUENCE [LARGE SCALE GENOMIC DNA]</scope>
    <source>
        <strain evidence="1 2">11-3813</strain>
    </source>
</reference>
<evidence type="ECO:0000313" key="1">
    <source>
        <dbReference type="EMBL" id="OOK73997.1"/>
    </source>
</evidence>
<evidence type="ECO:0000313" key="2">
    <source>
        <dbReference type="Proteomes" id="UP000189229"/>
    </source>
</evidence>
<organism evidence="1 2">
    <name type="scientific">Mycobacterium kansasii</name>
    <dbReference type="NCBI Taxonomy" id="1768"/>
    <lineage>
        <taxon>Bacteria</taxon>
        <taxon>Bacillati</taxon>
        <taxon>Actinomycetota</taxon>
        <taxon>Actinomycetes</taxon>
        <taxon>Mycobacteriales</taxon>
        <taxon>Mycobacteriaceae</taxon>
        <taxon>Mycobacterium</taxon>
    </lineage>
</organism>
<comment type="caution">
    <text evidence="1">The sequence shown here is derived from an EMBL/GenBank/DDBJ whole genome shotgun (WGS) entry which is preliminary data.</text>
</comment>
<dbReference type="EMBL" id="MVBM01000004">
    <property type="protein sequence ID" value="OOK73997.1"/>
    <property type="molecule type" value="Genomic_DNA"/>
</dbReference>
<sequence length="39" mass="3868">MQAVPTEAAAVTAADGSGVGCAMTAGNELTHRTARASHR</sequence>